<dbReference type="SUPFAM" id="SSF54427">
    <property type="entry name" value="NTF2-like"/>
    <property type="match status" value="1"/>
</dbReference>
<proteinExistence type="predicted"/>
<comment type="caution">
    <text evidence="3">The sequence shown here is derived from an EMBL/GenBank/DDBJ whole genome shotgun (WGS) entry which is preliminary data.</text>
</comment>
<feature type="domain" description="DUF4440" evidence="2">
    <location>
        <begin position="33"/>
        <end position="133"/>
    </location>
</feature>
<reference evidence="4" key="1">
    <citation type="journal article" date="2019" name="Int. J. Syst. Evol. Microbiol.">
        <title>The Global Catalogue of Microorganisms (GCM) 10K type strain sequencing project: providing services to taxonomists for standard genome sequencing and annotation.</title>
        <authorList>
            <consortium name="The Broad Institute Genomics Platform"/>
            <consortium name="The Broad Institute Genome Sequencing Center for Infectious Disease"/>
            <person name="Wu L."/>
            <person name="Ma J."/>
        </authorList>
    </citation>
    <scope>NUCLEOTIDE SEQUENCE [LARGE SCALE GENOMIC DNA]</scope>
    <source>
        <strain evidence="4">JCM 18324</strain>
    </source>
</reference>
<dbReference type="Gene3D" id="3.10.450.50">
    <property type="match status" value="1"/>
</dbReference>
<dbReference type="InterPro" id="IPR027843">
    <property type="entry name" value="DUF4440"/>
</dbReference>
<organism evidence="3 4">
    <name type="scientific">Streptomyces sanyensis</name>
    <dbReference type="NCBI Taxonomy" id="568869"/>
    <lineage>
        <taxon>Bacteria</taxon>
        <taxon>Bacillati</taxon>
        <taxon>Actinomycetota</taxon>
        <taxon>Actinomycetes</taxon>
        <taxon>Kitasatosporales</taxon>
        <taxon>Streptomycetaceae</taxon>
        <taxon>Streptomyces</taxon>
    </lineage>
</organism>
<evidence type="ECO:0000256" key="1">
    <source>
        <dbReference type="SAM" id="MobiDB-lite"/>
    </source>
</evidence>
<dbReference type="RefSeq" id="WP_345611720.1">
    <property type="nucleotide sequence ID" value="NZ_BAABJV010000003.1"/>
</dbReference>
<evidence type="ECO:0000259" key="2">
    <source>
        <dbReference type="Pfam" id="PF14534"/>
    </source>
</evidence>
<accession>A0ABP9A0F4</accession>
<dbReference type="InterPro" id="IPR032710">
    <property type="entry name" value="NTF2-like_dom_sf"/>
</dbReference>
<gene>
    <name evidence="3" type="ORF">GCM10023329_17620</name>
</gene>
<evidence type="ECO:0000313" key="4">
    <source>
        <dbReference type="Proteomes" id="UP001501147"/>
    </source>
</evidence>
<dbReference type="Pfam" id="PF14534">
    <property type="entry name" value="DUF4440"/>
    <property type="match status" value="1"/>
</dbReference>
<evidence type="ECO:0000313" key="3">
    <source>
        <dbReference type="EMBL" id="GAA4770938.1"/>
    </source>
</evidence>
<sequence>MADAPAAAPAAPAAPGPAAVLPPTDPAELPGVFARAFNSGDLAAVDRLFAPGAVFVTEPGTAVTGEARRAANAAFLALGVPIALTLRHTYVCDDTALLIGDYVISGTGRDGTAVHLEGSATDVARRGPDGRWRYLIDNPSGTDRP</sequence>
<name>A0ABP9A0F4_9ACTN</name>
<feature type="region of interest" description="Disordered" evidence="1">
    <location>
        <begin position="1"/>
        <end position="22"/>
    </location>
</feature>
<dbReference type="Proteomes" id="UP001501147">
    <property type="component" value="Unassembled WGS sequence"/>
</dbReference>
<dbReference type="EMBL" id="BAABJV010000003">
    <property type="protein sequence ID" value="GAA4770938.1"/>
    <property type="molecule type" value="Genomic_DNA"/>
</dbReference>
<protein>
    <recommendedName>
        <fullName evidence="2">DUF4440 domain-containing protein</fullName>
    </recommendedName>
</protein>
<keyword evidence="4" id="KW-1185">Reference proteome</keyword>